<protein>
    <submittedName>
        <fullName evidence="2">NTP transferase domain-containing protein</fullName>
    </submittedName>
</protein>
<accession>A0A833MAK1</accession>
<dbReference type="InterPro" id="IPR029044">
    <property type="entry name" value="Nucleotide-diphossugar_trans"/>
</dbReference>
<dbReference type="SUPFAM" id="SSF53448">
    <property type="entry name" value="Nucleotide-diphospho-sugar transferases"/>
    <property type="match status" value="1"/>
</dbReference>
<keyword evidence="3" id="KW-1185">Reference proteome</keyword>
<organism evidence="2 3">
    <name type="scientific">Alkaliphilus serpentinus</name>
    <dbReference type="NCBI Taxonomy" id="1482731"/>
    <lineage>
        <taxon>Bacteria</taxon>
        <taxon>Bacillati</taxon>
        <taxon>Bacillota</taxon>
        <taxon>Clostridia</taxon>
        <taxon>Peptostreptococcales</taxon>
        <taxon>Natronincolaceae</taxon>
        <taxon>Alkaliphilus</taxon>
    </lineage>
</organism>
<dbReference type="RefSeq" id="WP_151864734.1">
    <property type="nucleotide sequence ID" value="NZ_WBZB01000008.1"/>
</dbReference>
<evidence type="ECO:0000313" key="2">
    <source>
        <dbReference type="EMBL" id="KAB3532484.1"/>
    </source>
</evidence>
<dbReference type="Pfam" id="PF12804">
    <property type="entry name" value="NTP_transf_3"/>
    <property type="match status" value="1"/>
</dbReference>
<dbReference type="OrthoDB" id="159246at2"/>
<evidence type="ECO:0000313" key="3">
    <source>
        <dbReference type="Proteomes" id="UP000465601"/>
    </source>
</evidence>
<reference evidence="2 3" key="1">
    <citation type="submission" date="2019-10" db="EMBL/GenBank/DDBJ databases">
        <title>Alkaliphilus serpentinus sp. nov. and Alkaliphilus pronyensis sp. nov., two novel anaerobic alkaliphilic species isolated from the serpentinized-hosted hydrothermal field of the Prony Bay (New Caledonia).</title>
        <authorList>
            <person name="Postec A."/>
        </authorList>
    </citation>
    <scope>NUCLEOTIDE SEQUENCE [LARGE SCALE GENOMIC DNA]</scope>
    <source>
        <strain evidence="2 3">LacT</strain>
    </source>
</reference>
<dbReference type="GO" id="GO:0016779">
    <property type="term" value="F:nucleotidyltransferase activity"/>
    <property type="evidence" value="ECO:0007669"/>
    <property type="project" value="UniProtKB-ARBA"/>
</dbReference>
<gene>
    <name evidence="2" type="ORF">F8153_02280</name>
</gene>
<dbReference type="InterPro" id="IPR025877">
    <property type="entry name" value="MobA-like_NTP_Trfase"/>
</dbReference>
<proteinExistence type="predicted"/>
<name>A0A833MAK1_9FIRM</name>
<feature type="domain" description="MobA-like NTP transferase" evidence="1">
    <location>
        <begin position="4"/>
        <end position="130"/>
    </location>
</feature>
<dbReference type="AlphaFoldDB" id="A0A833MAK1"/>
<keyword evidence="2" id="KW-0808">Transferase</keyword>
<evidence type="ECO:0000259" key="1">
    <source>
        <dbReference type="Pfam" id="PF12804"/>
    </source>
</evidence>
<dbReference type="Proteomes" id="UP000465601">
    <property type="component" value="Unassembled WGS sequence"/>
</dbReference>
<dbReference type="EMBL" id="WBZB01000008">
    <property type="protein sequence ID" value="KAB3532484.1"/>
    <property type="molecule type" value="Genomic_DNA"/>
</dbReference>
<sequence>MKVILLAGGSPKDQIEFDGYKSIIKLKGISMIRYVVDALSSTDDIEEIIIVGNIPDLPSVLDGNTYKLLEEGPTIMDNVLRGLDFAGDEDFILIATCDIPLIKGDIIKGFIEEGIKADVDLFYPIIDKETCINGYPDIKRTFASLREGEFTGGNLILLKPKAISKIERVGRYMIDNRKNPLKMSAFFGLGIITKFLTKTLSIAQLEEYIEDRFDISAKAYHCKNPEICHDLDDPKEIEIFEKYL</sequence>
<comment type="caution">
    <text evidence="2">The sequence shown here is derived from an EMBL/GenBank/DDBJ whole genome shotgun (WGS) entry which is preliminary data.</text>
</comment>
<dbReference type="Gene3D" id="3.90.550.10">
    <property type="entry name" value="Spore Coat Polysaccharide Biosynthesis Protein SpsA, Chain A"/>
    <property type="match status" value="1"/>
</dbReference>